<evidence type="ECO:0000256" key="4">
    <source>
        <dbReference type="ARBA" id="ARBA00022840"/>
    </source>
</evidence>
<comment type="similarity">
    <text evidence="1">Belongs to the ABC transporter superfamily.</text>
</comment>
<dbReference type="PROSITE" id="PS00211">
    <property type="entry name" value="ABC_TRANSPORTER_1"/>
    <property type="match status" value="1"/>
</dbReference>
<dbReference type="PANTHER" id="PTHR43335:SF4">
    <property type="entry name" value="ABC TRANSPORTER, ATP-BINDING PROTEIN"/>
    <property type="match status" value="1"/>
</dbReference>
<dbReference type="InterPro" id="IPR003593">
    <property type="entry name" value="AAA+_ATPase"/>
</dbReference>
<dbReference type="InterPro" id="IPR027417">
    <property type="entry name" value="P-loop_NTPase"/>
</dbReference>
<evidence type="ECO:0000256" key="3">
    <source>
        <dbReference type="ARBA" id="ARBA00022741"/>
    </source>
</evidence>
<dbReference type="PANTHER" id="PTHR43335">
    <property type="entry name" value="ABC TRANSPORTER, ATP-BINDING PROTEIN"/>
    <property type="match status" value="1"/>
</dbReference>
<dbReference type="Proteomes" id="UP001500212">
    <property type="component" value="Unassembled WGS sequence"/>
</dbReference>
<gene>
    <name evidence="6" type="ORF">GCM10023195_09640</name>
</gene>
<evidence type="ECO:0000256" key="1">
    <source>
        <dbReference type="ARBA" id="ARBA00005417"/>
    </source>
</evidence>
<evidence type="ECO:0000256" key="2">
    <source>
        <dbReference type="ARBA" id="ARBA00022448"/>
    </source>
</evidence>
<keyword evidence="2" id="KW-0813">Transport</keyword>
<name>A0ABP8TEX5_9ACTN</name>
<keyword evidence="7" id="KW-1185">Reference proteome</keyword>
<dbReference type="Pfam" id="PF00005">
    <property type="entry name" value="ABC_tran"/>
    <property type="match status" value="1"/>
</dbReference>
<dbReference type="PROSITE" id="PS50893">
    <property type="entry name" value="ABC_TRANSPORTER_2"/>
    <property type="match status" value="1"/>
</dbReference>
<dbReference type="Gene3D" id="3.40.50.300">
    <property type="entry name" value="P-loop containing nucleotide triphosphate hydrolases"/>
    <property type="match status" value="1"/>
</dbReference>
<dbReference type="InterPro" id="IPR017871">
    <property type="entry name" value="ABC_transporter-like_CS"/>
</dbReference>
<reference evidence="7" key="1">
    <citation type="journal article" date="2019" name="Int. J. Syst. Evol. Microbiol.">
        <title>The Global Catalogue of Microorganisms (GCM) 10K type strain sequencing project: providing services to taxonomists for standard genome sequencing and annotation.</title>
        <authorList>
            <consortium name="The Broad Institute Genomics Platform"/>
            <consortium name="The Broad Institute Genome Sequencing Center for Infectious Disease"/>
            <person name="Wu L."/>
            <person name="Ma J."/>
        </authorList>
    </citation>
    <scope>NUCLEOTIDE SEQUENCE [LARGE SCALE GENOMIC DNA]</scope>
    <source>
        <strain evidence="7">JCM 17938</strain>
    </source>
</reference>
<comment type="caution">
    <text evidence="6">The sequence shown here is derived from an EMBL/GenBank/DDBJ whole genome shotgun (WGS) entry which is preliminary data.</text>
</comment>
<organism evidence="6 7">
    <name type="scientific">Actinoallomurus liliacearum</name>
    <dbReference type="NCBI Taxonomy" id="1080073"/>
    <lineage>
        <taxon>Bacteria</taxon>
        <taxon>Bacillati</taxon>
        <taxon>Actinomycetota</taxon>
        <taxon>Actinomycetes</taxon>
        <taxon>Streptosporangiales</taxon>
        <taxon>Thermomonosporaceae</taxon>
        <taxon>Actinoallomurus</taxon>
    </lineage>
</organism>
<evidence type="ECO:0000259" key="5">
    <source>
        <dbReference type="PROSITE" id="PS50893"/>
    </source>
</evidence>
<keyword evidence="4 6" id="KW-0067">ATP-binding</keyword>
<sequence length="312" mass="32667">MSDATIEVSGLRKRFGPTVALDGMTFTVTPGTVTGFVGPNGAGKSTTIRVILGLDAPDEGHALIGGRPYAQLPHPLHHVGALVDAAALQPSRTGRNHLLWLAHSQGMSAGPVDAAIELVGLGSAARRKAGGYSLGMRQRLGIAAAMLGAPRMIIMDEPFNGMDPEGIIWMRGLLRSLAAEGRAILVSSHLMGELQGIADHVVVVGRGRVLADARVEDLVARASGDQVRLRTSAPADAAAALHRSATAATVTDAHTVTVSGVPAQRVVEILSQAGVPFSEVTTHRATLEDVYLQLTSSETEYQAGTLHREARR</sequence>
<protein>
    <submittedName>
        <fullName evidence="6">ATP-binding cassette domain-containing protein</fullName>
    </submittedName>
</protein>
<accession>A0ABP8TEX5</accession>
<dbReference type="InterPro" id="IPR003439">
    <property type="entry name" value="ABC_transporter-like_ATP-bd"/>
</dbReference>
<feature type="domain" description="ABC transporter" evidence="5">
    <location>
        <begin position="6"/>
        <end position="231"/>
    </location>
</feature>
<dbReference type="GO" id="GO:0005524">
    <property type="term" value="F:ATP binding"/>
    <property type="evidence" value="ECO:0007669"/>
    <property type="project" value="UniProtKB-KW"/>
</dbReference>
<proteinExistence type="inferred from homology"/>
<dbReference type="SMART" id="SM00382">
    <property type="entry name" value="AAA"/>
    <property type="match status" value="1"/>
</dbReference>
<dbReference type="SUPFAM" id="SSF52540">
    <property type="entry name" value="P-loop containing nucleoside triphosphate hydrolases"/>
    <property type="match status" value="1"/>
</dbReference>
<dbReference type="EMBL" id="BAABHJ010000002">
    <property type="protein sequence ID" value="GAA4603002.1"/>
    <property type="molecule type" value="Genomic_DNA"/>
</dbReference>
<evidence type="ECO:0000313" key="6">
    <source>
        <dbReference type="EMBL" id="GAA4603002.1"/>
    </source>
</evidence>
<keyword evidence="3" id="KW-0547">Nucleotide-binding</keyword>
<evidence type="ECO:0000313" key="7">
    <source>
        <dbReference type="Proteomes" id="UP001500212"/>
    </source>
</evidence>